<organism evidence="14 15">
    <name type="scientific">Saponaria officinalis</name>
    <name type="common">Common soapwort</name>
    <name type="synonym">Lychnis saponaria</name>
    <dbReference type="NCBI Taxonomy" id="3572"/>
    <lineage>
        <taxon>Eukaryota</taxon>
        <taxon>Viridiplantae</taxon>
        <taxon>Streptophyta</taxon>
        <taxon>Embryophyta</taxon>
        <taxon>Tracheophyta</taxon>
        <taxon>Spermatophyta</taxon>
        <taxon>Magnoliopsida</taxon>
        <taxon>eudicotyledons</taxon>
        <taxon>Gunneridae</taxon>
        <taxon>Pentapetalae</taxon>
        <taxon>Caryophyllales</taxon>
        <taxon>Caryophyllaceae</taxon>
        <taxon>Caryophylleae</taxon>
        <taxon>Saponaria</taxon>
    </lineage>
</organism>
<dbReference type="GO" id="GO:0016717">
    <property type="term" value="F:oxidoreductase activity, acting on paired donors, with oxidation of a pair of donors resulting in the reduction of molecular oxygen to two molecules of water"/>
    <property type="evidence" value="ECO:0007669"/>
    <property type="project" value="UniProtKB-ARBA"/>
</dbReference>
<keyword evidence="6" id="KW-0479">Metal-binding</keyword>
<evidence type="ECO:0000256" key="5">
    <source>
        <dbReference type="ARBA" id="ARBA00022692"/>
    </source>
</evidence>
<accession>A0AAW1NH10</accession>
<evidence type="ECO:0000256" key="4">
    <source>
        <dbReference type="ARBA" id="ARBA00022617"/>
    </source>
</evidence>
<reference evidence="14" key="1">
    <citation type="submission" date="2024-03" db="EMBL/GenBank/DDBJ databases">
        <title>WGS assembly of Saponaria officinalis var. Norfolk2.</title>
        <authorList>
            <person name="Jenkins J."/>
            <person name="Shu S."/>
            <person name="Grimwood J."/>
            <person name="Barry K."/>
            <person name="Goodstein D."/>
            <person name="Schmutz J."/>
            <person name="Leebens-Mack J."/>
            <person name="Osbourn A."/>
        </authorList>
    </citation>
    <scope>NUCLEOTIDE SEQUENCE [LARGE SCALE GENOMIC DNA]</scope>
    <source>
        <strain evidence="14">JIC</strain>
    </source>
</reference>
<keyword evidence="4" id="KW-0349">Heme</keyword>
<dbReference type="InterPro" id="IPR012171">
    <property type="entry name" value="Fatty_acid_desaturase"/>
</dbReference>
<dbReference type="GO" id="GO:0006629">
    <property type="term" value="P:lipid metabolic process"/>
    <property type="evidence" value="ECO:0007669"/>
    <property type="project" value="UniProtKB-KW"/>
</dbReference>
<dbReference type="PANTHER" id="PTHR19353">
    <property type="entry name" value="FATTY ACID DESATURASE 2"/>
    <property type="match status" value="1"/>
</dbReference>
<evidence type="ECO:0000313" key="15">
    <source>
        <dbReference type="Proteomes" id="UP001443914"/>
    </source>
</evidence>
<protein>
    <recommendedName>
        <fullName evidence="13">Cytochrome b5 heme-binding domain-containing protein</fullName>
    </recommendedName>
</protein>
<keyword evidence="11 12" id="KW-0472">Membrane</keyword>
<dbReference type="Proteomes" id="UP001443914">
    <property type="component" value="Unassembled WGS sequence"/>
</dbReference>
<evidence type="ECO:0000256" key="6">
    <source>
        <dbReference type="ARBA" id="ARBA00022723"/>
    </source>
</evidence>
<dbReference type="InterPro" id="IPR001199">
    <property type="entry name" value="Cyt_B5-like_heme/steroid-bd"/>
</dbReference>
<dbReference type="AlphaFoldDB" id="A0AAW1NH10"/>
<dbReference type="EMBL" id="JBDFQZ010000001">
    <property type="protein sequence ID" value="KAK9757723.1"/>
    <property type="molecule type" value="Genomic_DNA"/>
</dbReference>
<evidence type="ECO:0000256" key="8">
    <source>
        <dbReference type="ARBA" id="ARBA00023002"/>
    </source>
</evidence>
<feature type="transmembrane region" description="Helical" evidence="12">
    <location>
        <begin position="253"/>
        <end position="273"/>
    </location>
</feature>
<keyword evidence="9" id="KW-0408">Iron</keyword>
<dbReference type="SUPFAM" id="SSF55856">
    <property type="entry name" value="Cytochrome b5-like heme/steroid binding domain"/>
    <property type="match status" value="1"/>
</dbReference>
<keyword evidence="8" id="KW-0560">Oxidoreductase</keyword>
<evidence type="ECO:0000256" key="10">
    <source>
        <dbReference type="ARBA" id="ARBA00023098"/>
    </source>
</evidence>
<evidence type="ECO:0000256" key="9">
    <source>
        <dbReference type="ARBA" id="ARBA00023004"/>
    </source>
</evidence>
<gene>
    <name evidence="14" type="ORF">RND81_01G182200</name>
</gene>
<comment type="subcellular location">
    <subcellularLocation>
        <location evidence="1">Membrane</location>
        <topology evidence="1">Multi-pass membrane protein</topology>
    </subcellularLocation>
</comment>
<feature type="transmembrane region" description="Helical" evidence="12">
    <location>
        <begin position="285"/>
        <end position="306"/>
    </location>
</feature>
<comment type="pathway">
    <text evidence="2">Lipid metabolism.</text>
</comment>
<dbReference type="Pfam" id="PF00173">
    <property type="entry name" value="Cyt-b5"/>
    <property type="match status" value="1"/>
</dbReference>
<dbReference type="InterPro" id="IPR036400">
    <property type="entry name" value="Cyt_B5-like_heme/steroid_sf"/>
</dbReference>
<evidence type="ECO:0000256" key="7">
    <source>
        <dbReference type="ARBA" id="ARBA00022989"/>
    </source>
</evidence>
<name>A0AAW1NH10_SAPOF</name>
<dbReference type="GO" id="GO:0046872">
    <property type="term" value="F:metal ion binding"/>
    <property type="evidence" value="ECO:0007669"/>
    <property type="project" value="UniProtKB-KW"/>
</dbReference>
<comment type="similarity">
    <text evidence="3">Belongs to the fatty acid desaturase type 1 family.</text>
</comment>
<keyword evidence="15" id="KW-1185">Reference proteome</keyword>
<evidence type="ECO:0000256" key="11">
    <source>
        <dbReference type="ARBA" id="ARBA00023136"/>
    </source>
</evidence>
<dbReference type="CDD" id="cd03506">
    <property type="entry name" value="Delta6-FADS-like"/>
    <property type="match status" value="1"/>
</dbReference>
<dbReference type="PROSITE" id="PS50255">
    <property type="entry name" value="CYTOCHROME_B5_2"/>
    <property type="match status" value="1"/>
</dbReference>
<feature type="transmembrane region" description="Helical" evidence="12">
    <location>
        <begin position="111"/>
        <end position="131"/>
    </location>
</feature>
<dbReference type="SMART" id="SM01117">
    <property type="entry name" value="Cyt-b5"/>
    <property type="match status" value="1"/>
</dbReference>
<evidence type="ECO:0000259" key="13">
    <source>
        <dbReference type="PROSITE" id="PS50255"/>
    </source>
</evidence>
<evidence type="ECO:0000256" key="1">
    <source>
        <dbReference type="ARBA" id="ARBA00004141"/>
    </source>
</evidence>
<feature type="domain" description="Cytochrome b5 heme-binding" evidence="13">
    <location>
        <begin position="5"/>
        <end position="89"/>
    </location>
</feature>
<dbReference type="PANTHER" id="PTHR19353:SF30">
    <property type="entry name" value="DELTA 8-(E)-SPHINGOLIPID DESATURASE"/>
    <property type="match status" value="1"/>
</dbReference>
<evidence type="ECO:0000256" key="2">
    <source>
        <dbReference type="ARBA" id="ARBA00005189"/>
    </source>
</evidence>
<evidence type="ECO:0000256" key="12">
    <source>
        <dbReference type="SAM" id="Phobius"/>
    </source>
</evidence>
<proteinExistence type="inferred from homology"/>
<feature type="transmembrane region" description="Helical" evidence="12">
    <location>
        <begin position="170"/>
        <end position="191"/>
    </location>
</feature>
<dbReference type="GO" id="GO:0016020">
    <property type="term" value="C:membrane"/>
    <property type="evidence" value="ECO:0007669"/>
    <property type="project" value="UniProtKB-SubCell"/>
</dbReference>
<dbReference type="Pfam" id="PF00487">
    <property type="entry name" value="FA_desaturase"/>
    <property type="match status" value="1"/>
</dbReference>
<feature type="transmembrane region" description="Helical" evidence="12">
    <location>
        <begin position="137"/>
        <end position="158"/>
    </location>
</feature>
<comment type="caution">
    <text evidence="14">The sequence shown here is derived from an EMBL/GenBank/DDBJ whole genome shotgun (WGS) entry which is preliminary data.</text>
</comment>
<dbReference type="InterPro" id="IPR005804">
    <property type="entry name" value="FA_desaturase_dom"/>
</dbReference>
<evidence type="ECO:0000256" key="3">
    <source>
        <dbReference type="ARBA" id="ARBA00009295"/>
    </source>
</evidence>
<dbReference type="PIRSF" id="PIRSF015921">
    <property type="entry name" value="FA_sphinglp_des"/>
    <property type="match status" value="1"/>
</dbReference>
<dbReference type="Gene3D" id="3.10.120.10">
    <property type="entry name" value="Cytochrome b5-like heme/steroid binding domain"/>
    <property type="match status" value="1"/>
</dbReference>
<keyword evidence="5 12" id="KW-0812">Transmembrane</keyword>
<keyword evidence="7 12" id="KW-1133">Transmembrane helix</keyword>
<keyword evidence="10" id="KW-0443">Lipid metabolism</keyword>
<evidence type="ECO:0000313" key="14">
    <source>
        <dbReference type="EMBL" id="KAK9757723.1"/>
    </source>
</evidence>
<sequence>MENSKKYISEEELKTHNKRDDIWISILGKVYNVSKWVDQHPGGELPLLYFAGQDVTDVFLAYHPISSTQYLNRFFNGYFLKDYKVSDTSKDYRKLLLEFQKMGLFNKKGHIVSISMFVIVMLFLVGVYGVLKSDCFWVHMVCGVLLGLSWIQIGWIGHDSSHYQALVTPMWNRVMHFVMVNCIAGVSISWWKRSHNAHHIACNSLEFDPDMQHMPFMAVSTKFFNSLTSHFYDKKLKFDSISRFFISRQHITFYPIFAFLRIFFYVQSFYLLLFKRKVPNRSKELVGLLVFWIWYSFLISCLPTWIERISFAVITLAVTGIQQFQFSLNHLSCEVYVDPPKGNDWLEKQVIGSLDISCSPWMDWFHGGLQFQIEHHLFPRMPRCNLRKIAPFVKDLCKKHDIPYKCASFWEANVMTYTTVRAAALAASDRSNLVPRNLVWETMTTH</sequence>